<evidence type="ECO:0000256" key="5">
    <source>
        <dbReference type="ARBA" id="ARBA00022989"/>
    </source>
</evidence>
<dbReference type="Proteomes" id="UP000280668">
    <property type="component" value="Unassembled WGS sequence"/>
</dbReference>
<dbReference type="EMBL" id="RKHK01000001">
    <property type="protein sequence ID" value="ROR74391.1"/>
    <property type="molecule type" value="Genomic_DNA"/>
</dbReference>
<dbReference type="GO" id="GO:0055085">
    <property type="term" value="P:transmembrane transport"/>
    <property type="evidence" value="ECO:0007669"/>
    <property type="project" value="InterPro"/>
</dbReference>
<dbReference type="SUPFAM" id="SSF161098">
    <property type="entry name" value="MetI-like"/>
    <property type="match status" value="1"/>
</dbReference>
<dbReference type="Pfam" id="PF00528">
    <property type="entry name" value="BPD_transp_1"/>
    <property type="match status" value="1"/>
</dbReference>
<evidence type="ECO:0000256" key="6">
    <source>
        <dbReference type="ARBA" id="ARBA00023136"/>
    </source>
</evidence>
<dbReference type="PROSITE" id="PS50928">
    <property type="entry name" value="ABC_TM1"/>
    <property type="match status" value="1"/>
</dbReference>
<protein>
    <submittedName>
        <fullName evidence="9">ABC-type nitrate/sulfonate/bicarbonate transport system permease component</fullName>
    </submittedName>
</protein>
<reference evidence="9 10" key="1">
    <citation type="submission" date="2018-11" db="EMBL/GenBank/DDBJ databases">
        <title>Sequencing the genomes of 1000 actinobacteria strains.</title>
        <authorList>
            <person name="Klenk H.-P."/>
        </authorList>
    </citation>
    <scope>NUCLEOTIDE SEQUENCE [LARGE SCALE GENOMIC DNA]</scope>
    <source>
        <strain evidence="9 10">DSM 11294</strain>
    </source>
</reference>
<dbReference type="AlphaFoldDB" id="A0A3N2BGK5"/>
<feature type="transmembrane region" description="Helical" evidence="7">
    <location>
        <begin position="241"/>
        <end position="262"/>
    </location>
</feature>
<feature type="transmembrane region" description="Helical" evidence="7">
    <location>
        <begin position="83"/>
        <end position="105"/>
    </location>
</feature>
<keyword evidence="3" id="KW-1003">Cell membrane</keyword>
<evidence type="ECO:0000259" key="8">
    <source>
        <dbReference type="PROSITE" id="PS50928"/>
    </source>
</evidence>
<dbReference type="RefSeq" id="WP_211336130.1">
    <property type="nucleotide sequence ID" value="NZ_RKHK01000001.1"/>
</dbReference>
<dbReference type="InterPro" id="IPR035906">
    <property type="entry name" value="MetI-like_sf"/>
</dbReference>
<keyword evidence="6 7" id="KW-0472">Membrane</keyword>
<keyword evidence="10" id="KW-1185">Reference proteome</keyword>
<dbReference type="GO" id="GO:0005886">
    <property type="term" value="C:plasma membrane"/>
    <property type="evidence" value="ECO:0007669"/>
    <property type="project" value="UniProtKB-SubCell"/>
</dbReference>
<keyword evidence="5 7" id="KW-1133">Transmembrane helix</keyword>
<evidence type="ECO:0000313" key="9">
    <source>
        <dbReference type="EMBL" id="ROR74391.1"/>
    </source>
</evidence>
<dbReference type="Gene3D" id="1.10.3720.10">
    <property type="entry name" value="MetI-like"/>
    <property type="match status" value="1"/>
</dbReference>
<sequence>MGERRGRVRVRVRVRGRVSVATAVLRGLRSLVLLLALPAALVGLWWFASAGSTHPYFPPLSEIYDAFRPTWEHRVLSDVLPSLLRLGVGLSVAIVAGVAGGVLLGQSQLARTVSAPLLEFARAVPPPVLVPALMLVLGLGDTMRIGVIALACLWPVLLNTVMGVSGLEPGWKETARALRLSGRRRLTTLILPGAAPQVMTGIRQALSIGIIVMVISEMFAARDGIGHAVVVFQRTFALTEMWTGILLLGLLGMVLTGLLALIESRVLRWHRAQHPREPQRPGVAP</sequence>
<dbReference type="PANTHER" id="PTHR30151:SF0">
    <property type="entry name" value="ABC TRANSPORTER PERMEASE PROTEIN MJ0413-RELATED"/>
    <property type="match status" value="1"/>
</dbReference>
<comment type="caution">
    <text evidence="9">The sequence shown here is derived from an EMBL/GenBank/DDBJ whole genome shotgun (WGS) entry which is preliminary data.</text>
</comment>
<feature type="transmembrane region" description="Helical" evidence="7">
    <location>
        <begin position="20"/>
        <end position="48"/>
    </location>
</feature>
<dbReference type="PANTHER" id="PTHR30151">
    <property type="entry name" value="ALKANE SULFONATE ABC TRANSPORTER-RELATED, MEMBRANE SUBUNIT"/>
    <property type="match status" value="1"/>
</dbReference>
<dbReference type="CDD" id="cd06261">
    <property type="entry name" value="TM_PBP2"/>
    <property type="match status" value="1"/>
</dbReference>
<keyword evidence="2 7" id="KW-0813">Transport</keyword>
<gene>
    <name evidence="9" type="ORF">EDD31_2806</name>
</gene>
<organism evidence="9 10">
    <name type="scientific">Bogoriella caseilytica</name>
    <dbReference type="NCBI Taxonomy" id="56055"/>
    <lineage>
        <taxon>Bacteria</taxon>
        <taxon>Bacillati</taxon>
        <taxon>Actinomycetota</taxon>
        <taxon>Actinomycetes</taxon>
        <taxon>Micrococcales</taxon>
        <taxon>Bogoriellaceae</taxon>
        <taxon>Bogoriella</taxon>
    </lineage>
</organism>
<feature type="domain" description="ABC transmembrane type-1" evidence="8">
    <location>
        <begin position="79"/>
        <end position="263"/>
    </location>
</feature>
<evidence type="ECO:0000313" key="10">
    <source>
        <dbReference type="Proteomes" id="UP000280668"/>
    </source>
</evidence>
<feature type="transmembrane region" description="Helical" evidence="7">
    <location>
        <begin position="145"/>
        <end position="167"/>
    </location>
</feature>
<keyword evidence="4 7" id="KW-0812">Transmembrane</keyword>
<name>A0A3N2BGK5_9MICO</name>
<evidence type="ECO:0000256" key="3">
    <source>
        <dbReference type="ARBA" id="ARBA00022475"/>
    </source>
</evidence>
<evidence type="ECO:0000256" key="2">
    <source>
        <dbReference type="ARBA" id="ARBA00022448"/>
    </source>
</evidence>
<evidence type="ECO:0000256" key="4">
    <source>
        <dbReference type="ARBA" id="ARBA00022692"/>
    </source>
</evidence>
<accession>A0A3N2BGK5</accession>
<comment type="subcellular location">
    <subcellularLocation>
        <location evidence="1 7">Cell membrane</location>
        <topology evidence="1 7">Multi-pass membrane protein</topology>
    </subcellularLocation>
</comment>
<evidence type="ECO:0000256" key="7">
    <source>
        <dbReference type="RuleBase" id="RU363032"/>
    </source>
</evidence>
<comment type="similarity">
    <text evidence="7">Belongs to the binding-protein-dependent transport system permease family.</text>
</comment>
<dbReference type="InterPro" id="IPR000515">
    <property type="entry name" value="MetI-like"/>
</dbReference>
<proteinExistence type="inferred from homology"/>
<feature type="transmembrane region" description="Helical" evidence="7">
    <location>
        <begin position="117"/>
        <end position="139"/>
    </location>
</feature>
<feature type="transmembrane region" description="Helical" evidence="7">
    <location>
        <begin position="188"/>
        <end position="221"/>
    </location>
</feature>
<evidence type="ECO:0000256" key="1">
    <source>
        <dbReference type="ARBA" id="ARBA00004651"/>
    </source>
</evidence>